<feature type="binding site" evidence="7">
    <location>
        <position position="134"/>
    </location>
    <ligand>
        <name>[2Fe-2S] cluster</name>
        <dbReference type="ChEBI" id="CHEBI:190135"/>
    </ligand>
</feature>
<dbReference type="NCBIfam" id="NF005722">
    <property type="entry name" value="PRK07539.1-2"/>
    <property type="match status" value="1"/>
</dbReference>
<proteinExistence type="inferred from homology"/>
<feature type="binding site" evidence="7">
    <location>
        <position position="89"/>
    </location>
    <ligand>
        <name>[2Fe-2S] cluster</name>
        <dbReference type="ChEBI" id="CHEBI:190135"/>
    </ligand>
</feature>
<reference evidence="8 9" key="1">
    <citation type="submission" date="2019-07" db="EMBL/GenBank/DDBJ databases">
        <title>Genomic Encyclopedia of Type Strains, Phase I: the one thousand microbial genomes (KMG-I) project.</title>
        <authorList>
            <person name="Kyrpides N."/>
        </authorList>
    </citation>
    <scope>NUCLEOTIDE SEQUENCE [LARGE SCALE GENOMIC DNA]</scope>
    <source>
        <strain evidence="8 9">DSM 6562</strain>
    </source>
</reference>
<evidence type="ECO:0000256" key="2">
    <source>
        <dbReference type="ARBA" id="ARBA00022714"/>
    </source>
</evidence>
<feature type="binding site" evidence="7">
    <location>
        <position position="94"/>
    </location>
    <ligand>
        <name>[2Fe-2S] cluster</name>
        <dbReference type="ChEBI" id="CHEBI:190135"/>
    </ligand>
</feature>
<evidence type="ECO:0000313" key="9">
    <source>
        <dbReference type="Proteomes" id="UP000323166"/>
    </source>
</evidence>
<dbReference type="CDD" id="cd03064">
    <property type="entry name" value="TRX_Fd_NuoE"/>
    <property type="match status" value="1"/>
</dbReference>
<dbReference type="PANTHER" id="PTHR43342:SF2">
    <property type="entry name" value="POTENTIAL NAD-REDUCING HYDROGENASE SUBUNIT"/>
    <property type="match status" value="1"/>
</dbReference>
<accession>A0A5S4ZP14</accession>
<dbReference type="Gene3D" id="3.40.30.10">
    <property type="entry name" value="Glutaredoxin"/>
    <property type="match status" value="1"/>
</dbReference>
<comment type="cofactor">
    <cofactor evidence="6">
        <name>[2Fe-2S] cluster</name>
        <dbReference type="ChEBI" id="CHEBI:190135"/>
    </cofactor>
</comment>
<name>A0A5S4ZP14_9FIRM</name>
<evidence type="ECO:0000256" key="5">
    <source>
        <dbReference type="ARBA" id="ARBA00023014"/>
    </source>
</evidence>
<dbReference type="InterPro" id="IPR041921">
    <property type="entry name" value="NuoE_N"/>
</dbReference>
<keyword evidence="4 7" id="KW-0408">Iron</keyword>
<evidence type="ECO:0000256" key="3">
    <source>
        <dbReference type="ARBA" id="ARBA00022723"/>
    </source>
</evidence>
<comment type="similarity">
    <text evidence="1">Belongs to the complex I 24 kDa subunit family.</text>
</comment>
<dbReference type="InterPro" id="IPR002023">
    <property type="entry name" value="NuoE-like"/>
</dbReference>
<comment type="caution">
    <text evidence="8">The sequence shown here is derived from an EMBL/GenBank/DDBJ whole genome shotgun (WGS) entry which is preliminary data.</text>
</comment>
<dbReference type="Pfam" id="PF01257">
    <property type="entry name" value="2Fe-2S_thioredx"/>
    <property type="match status" value="1"/>
</dbReference>
<keyword evidence="2 7" id="KW-0001">2Fe-2S</keyword>
<dbReference type="GO" id="GO:0016491">
    <property type="term" value="F:oxidoreductase activity"/>
    <property type="evidence" value="ECO:0007669"/>
    <property type="project" value="InterPro"/>
</dbReference>
<dbReference type="SUPFAM" id="SSF52833">
    <property type="entry name" value="Thioredoxin-like"/>
    <property type="match status" value="1"/>
</dbReference>
<dbReference type="RefSeq" id="WP_243131714.1">
    <property type="nucleotide sequence ID" value="NZ_VNHM01000013.1"/>
</dbReference>
<dbReference type="InterPro" id="IPR042128">
    <property type="entry name" value="NuoE_dom"/>
</dbReference>
<dbReference type="AlphaFoldDB" id="A0A5S4ZP14"/>
<evidence type="ECO:0000256" key="6">
    <source>
        <dbReference type="ARBA" id="ARBA00034078"/>
    </source>
</evidence>
<sequence length="163" mass="18215">MSHACMCSSPNEEELYPLVDQVIEKYRGNPKELITVLHRIQKLFDYLPRQALEKVSDGLGMSLNEIHGVASFYSFFSMVPKGRHSIKVCLGTACYVKGGQKIVEHLEKKLAVHVGGTTQDRRFSLDEVRCIGACGLAPAVLVNDDVYAKVEPDKVEEILSKYE</sequence>
<dbReference type="EMBL" id="VNHM01000013">
    <property type="protein sequence ID" value="TYO94588.1"/>
    <property type="molecule type" value="Genomic_DNA"/>
</dbReference>
<evidence type="ECO:0000256" key="7">
    <source>
        <dbReference type="PIRSR" id="PIRSR000216-1"/>
    </source>
</evidence>
<dbReference type="FunFam" id="3.40.30.10:FF:000015">
    <property type="entry name" value="NADH-quinone oxidoreductase subunit E"/>
    <property type="match status" value="1"/>
</dbReference>
<dbReference type="Gene3D" id="1.10.10.1590">
    <property type="entry name" value="NADH-quinone oxidoreductase subunit E"/>
    <property type="match status" value="1"/>
</dbReference>
<keyword evidence="9" id="KW-1185">Reference proteome</keyword>
<evidence type="ECO:0000256" key="1">
    <source>
        <dbReference type="ARBA" id="ARBA00010643"/>
    </source>
</evidence>
<dbReference type="PIRSF" id="PIRSF000216">
    <property type="entry name" value="NADH_DH_24kDa"/>
    <property type="match status" value="1"/>
</dbReference>
<dbReference type="InterPro" id="IPR036249">
    <property type="entry name" value="Thioredoxin-like_sf"/>
</dbReference>
<feature type="binding site" evidence="7">
    <location>
        <position position="130"/>
    </location>
    <ligand>
        <name>[2Fe-2S] cluster</name>
        <dbReference type="ChEBI" id="CHEBI:190135"/>
    </ligand>
</feature>
<evidence type="ECO:0000313" key="8">
    <source>
        <dbReference type="EMBL" id="TYO94588.1"/>
    </source>
</evidence>
<keyword evidence="5 7" id="KW-0411">Iron-sulfur</keyword>
<dbReference type="GO" id="GO:0051537">
    <property type="term" value="F:2 iron, 2 sulfur cluster binding"/>
    <property type="evidence" value="ECO:0007669"/>
    <property type="project" value="UniProtKB-KW"/>
</dbReference>
<organism evidence="8 9">
    <name type="scientific">Desulfallas thermosapovorans DSM 6562</name>
    <dbReference type="NCBI Taxonomy" id="1121431"/>
    <lineage>
        <taxon>Bacteria</taxon>
        <taxon>Bacillati</taxon>
        <taxon>Bacillota</taxon>
        <taxon>Clostridia</taxon>
        <taxon>Eubacteriales</taxon>
        <taxon>Desulfallaceae</taxon>
        <taxon>Desulfallas</taxon>
    </lineage>
</organism>
<dbReference type="PANTHER" id="PTHR43342">
    <property type="entry name" value="NADH-QUINONE OXIDOREDUCTASE, E SUBUNIT"/>
    <property type="match status" value="1"/>
</dbReference>
<gene>
    <name evidence="8" type="ORF">LX24_02242</name>
</gene>
<evidence type="ECO:0000256" key="4">
    <source>
        <dbReference type="ARBA" id="ARBA00023004"/>
    </source>
</evidence>
<dbReference type="InterPro" id="IPR028431">
    <property type="entry name" value="NADP_DH_HndA-like"/>
</dbReference>
<dbReference type="Proteomes" id="UP000323166">
    <property type="component" value="Unassembled WGS sequence"/>
</dbReference>
<keyword evidence="3 7" id="KW-0479">Metal-binding</keyword>
<comment type="cofactor">
    <cofactor evidence="7">
        <name>[2Fe-2S] cluster</name>
        <dbReference type="ChEBI" id="CHEBI:190135"/>
    </cofactor>
    <text evidence="7">Binds 1 [2Fe-2S] cluster.</text>
</comment>
<dbReference type="GO" id="GO:0046872">
    <property type="term" value="F:metal ion binding"/>
    <property type="evidence" value="ECO:0007669"/>
    <property type="project" value="UniProtKB-KW"/>
</dbReference>
<protein>
    <submittedName>
        <fullName evidence="8">NADP-reducing hydrogenase subunit HndA</fullName>
    </submittedName>
</protein>